<name>A0A087YPX2_POEFO</name>
<protein>
    <submittedName>
        <fullName evidence="1">Uncharacterized protein</fullName>
    </submittedName>
</protein>
<dbReference type="Proteomes" id="UP000028760">
    <property type="component" value="Unassembled WGS sequence"/>
</dbReference>
<sequence length="127" mass="13126">PSGGVIALKSAPNVANQGPPGSLGVQVGVKLAHLAGPPEPLTGHKATVVSKYGQQSLLFLLTRGPVGAHTCSLEPGEQQAQVPAQPWEPLEFLHAFLHCTPERPAALEPHCIDSDLADGTSGHGVKH</sequence>
<reference evidence="2" key="1">
    <citation type="submission" date="2013-10" db="EMBL/GenBank/DDBJ databases">
        <authorList>
            <person name="Schartl M."/>
            <person name="Warren W."/>
        </authorList>
    </citation>
    <scope>NUCLEOTIDE SEQUENCE [LARGE SCALE GENOMIC DNA]</scope>
    <source>
        <strain evidence="2">female</strain>
    </source>
</reference>
<proteinExistence type="predicted"/>
<reference evidence="1" key="3">
    <citation type="submission" date="2025-09" db="UniProtKB">
        <authorList>
            <consortium name="Ensembl"/>
        </authorList>
    </citation>
    <scope>IDENTIFICATION</scope>
</reference>
<dbReference type="Ensembl" id="ENSPFOT00000020098.1">
    <property type="protein sequence ID" value="ENSPFOP00000020075.1"/>
    <property type="gene ID" value="ENSPFOG00000019948.1"/>
</dbReference>
<organism evidence="1 2">
    <name type="scientific">Poecilia formosa</name>
    <name type="common">Amazon molly</name>
    <name type="synonym">Limia formosa</name>
    <dbReference type="NCBI Taxonomy" id="48698"/>
    <lineage>
        <taxon>Eukaryota</taxon>
        <taxon>Metazoa</taxon>
        <taxon>Chordata</taxon>
        <taxon>Craniata</taxon>
        <taxon>Vertebrata</taxon>
        <taxon>Euteleostomi</taxon>
        <taxon>Actinopterygii</taxon>
        <taxon>Neopterygii</taxon>
        <taxon>Teleostei</taxon>
        <taxon>Neoteleostei</taxon>
        <taxon>Acanthomorphata</taxon>
        <taxon>Ovalentaria</taxon>
        <taxon>Atherinomorphae</taxon>
        <taxon>Cyprinodontiformes</taxon>
        <taxon>Poeciliidae</taxon>
        <taxon>Poeciliinae</taxon>
        <taxon>Poecilia</taxon>
    </lineage>
</organism>
<dbReference type="AlphaFoldDB" id="A0A087YPX2"/>
<dbReference type="EMBL" id="AYCK01001082">
    <property type="status" value="NOT_ANNOTATED_CDS"/>
    <property type="molecule type" value="Genomic_DNA"/>
</dbReference>
<evidence type="ECO:0000313" key="1">
    <source>
        <dbReference type="Ensembl" id="ENSPFOP00000020075.1"/>
    </source>
</evidence>
<keyword evidence="2" id="KW-1185">Reference proteome</keyword>
<accession>A0A087YPX2</accession>
<reference evidence="1" key="2">
    <citation type="submission" date="2025-08" db="UniProtKB">
        <authorList>
            <consortium name="Ensembl"/>
        </authorList>
    </citation>
    <scope>IDENTIFICATION</scope>
</reference>
<evidence type="ECO:0000313" key="2">
    <source>
        <dbReference type="Proteomes" id="UP000028760"/>
    </source>
</evidence>